<keyword evidence="2" id="KW-1185">Reference proteome</keyword>
<evidence type="ECO:0000313" key="1">
    <source>
        <dbReference type="EMBL" id="KAI5675265.1"/>
    </source>
</evidence>
<protein>
    <submittedName>
        <fullName evidence="1">Uncharacterized protein</fullName>
    </submittedName>
</protein>
<sequence length="431" mass="49700">MKFIFTHKLWCNLLIPNKQEFPFLRRLGLGFREVFPSRLGKGESTDAFKYFLLFQQCPKNPSLKFFLGFFSSTMDSAALVSQFLQVTSGRTTAATARHYLESSNWDLERALHLFFNADSWNNNSSEPLFDHNWSDQTTPSNWDYSSEQLETPPPPAAADNLASLPLFRPPSNLIFPGNFEQAKDFGKETNKWVLLNLQSDGEFNCHLLNRDTWKDETVSELVRANFVFWQVQKETEWGQKVCSYYKIDSFPSILVIDPFTGRKMASWVGLIQPENLLDKLDPFMEDTPHDRLYSLAHKPKPEENTRKEDIDEPELANSVQGMGIGEEDGGRKLPEYPDLPEEPKGEKNLLCRLGIRLPPNGRRIQRNFLLTDSIQLLWSFCYSELDEDYKRLPFKFAQQTSKGSKNLEYDTNLTFEEAQLANSMLSVVILD</sequence>
<comment type="caution">
    <text evidence="1">The sequence shown here is derived from an EMBL/GenBank/DDBJ whole genome shotgun (WGS) entry which is preliminary data.</text>
</comment>
<dbReference type="Proteomes" id="UP001060085">
    <property type="component" value="Linkage Group LG02"/>
</dbReference>
<reference evidence="2" key="1">
    <citation type="journal article" date="2023" name="Nat. Plants">
        <title>Single-cell RNA sequencing provides a high-resolution roadmap for understanding the multicellular compartmentation of specialized metabolism.</title>
        <authorList>
            <person name="Sun S."/>
            <person name="Shen X."/>
            <person name="Li Y."/>
            <person name="Li Y."/>
            <person name="Wang S."/>
            <person name="Li R."/>
            <person name="Zhang H."/>
            <person name="Shen G."/>
            <person name="Guo B."/>
            <person name="Wei J."/>
            <person name="Xu J."/>
            <person name="St-Pierre B."/>
            <person name="Chen S."/>
            <person name="Sun C."/>
        </authorList>
    </citation>
    <scope>NUCLEOTIDE SEQUENCE [LARGE SCALE GENOMIC DNA]</scope>
</reference>
<organism evidence="1 2">
    <name type="scientific">Catharanthus roseus</name>
    <name type="common">Madagascar periwinkle</name>
    <name type="synonym">Vinca rosea</name>
    <dbReference type="NCBI Taxonomy" id="4058"/>
    <lineage>
        <taxon>Eukaryota</taxon>
        <taxon>Viridiplantae</taxon>
        <taxon>Streptophyta</taxon>
        <taxon>Embryophyta</taxon>
        <taxon>Tracheophyta</taxon>
        <taxon>Spermatophyta</taxon>
        <taxon>Magnoliopsida</taxon>
        <taxon>eudicotyledons</taxon>
        <taxon>Gunneridae</taxon>
        <taxon>Pentapetalae</taxon>
        <taxon>asterids</taxon>
        <taxon>lamiids</taxon>
        <taxon>Gentianales</taxon>
        <taxon>Apocynaceae</taxon>
        <taxon>Rauvolfioideae</taxon>
        <taxon>Vinceae</taxon>
        <taxon>Catharanthinae</taxon>
        <taxon>Catharanthus</taxon>
    </lineage>
</organism>
<evidence type="ECO:0000313" key="2">
    <source>
        <dbReference type="Proteomes" id="UP001060085"/>
    </source>
</evidence>
<dbReference type="EMBL" id="CM044702">
    <property type="protein sequence ID" value="KAI5675265.1"/>
    <property type="molecule type" value="Genomic_DNA"/>
</dbReference>
<name>A0ACC0BRG9_CATRO</name>
<accession>A0ACC0BRG9</accession>
<proteinExistence type="predicted"/>
<gene>
    <name evidence="1" type="ORF">M9H77_06215</name>
</gene>